<feature type="compositionally biased region" description="Low complexity" evidence="1">
    <location>
        <begin position="93"/>
        <end position="104"/>
    </location>
</feature>
<accession>A0A9Q9EK39</accession>
<feature type="region of interest" description="Disordered" evidence="1">
    <location>
        <begin position="706"/>
        <end position="741"/>
    </location>
</feature>
<proteinExistence type="predicted"/>
<reference evidence="2" key="1">
    <citation type="submission" date="2022-06" db="EMBL/GenBank/DDBJ databases">
        <title>Complete genome sequences of two strains of the flax pathogen Septoria linicola.</title>
        <authorList>
            <person name="Lapalu N."/>
            <person name="Simon A."/>
            <person name="Demenou B."/>
            <person name="Paumier D."/>
            <person name="Guillot M.-P."/>
            <person name="Gout L."/>
            <person name="Valade R."/>
        </authorList>
    </citation>
    <scope>NUCLEOTIDE SEQUENCE</scope>
    <source>
        <strain evidence="2">SE15195</strain>
    </source>
</reference>
<feature type="compositionally biased region" description="Pro residues" evidence="1">
    <location>
        <begin position="153"/>
        <end position="162"/>
    </location>
</feature>
<protein>
    <submittedName>
        <fullName evidence="2">Uncharacterized protein</fullName>
    </submittedName>
</protein>
<feature type="region of interest" description="Disordered" evidence="1">
    <location>
        <begin position="70"/>
        <end position="570"/>
    </location>
</feature>
<feature type="compositionally biased region" description="Basic and acidic residues" evidence="1">
    <location>
        <begin position="410"/>
        <end position="422"/>
    </location>
</feature>
<feature type="compositionally biased region" description="Basic and acidic residues" evidence="1">
    <location>
        <begin position="348"/>
        <end position="403"/>
    </location>
</feature>
<feature type="region of interest" description="Disordered" evidence="1">
    <location>
        <begin position="1"/>
        <end position="58"/>
    </location>
</feature>
<feature type="compositionally biased region" description="Low complexity" evidence="1">
    <location>
        <begin position="163"/>
        <end position="172"/>
    </location>
</feature>
<keyword evidence="3" id="KW-1185">Reference proteome</keyword>
<feature type="compositionally biased region" description="Basic and acidic residues" evidence="1">
    <location>
        <begin position="500"/>
        <end position="516"/>
    </location>
</feature>
<dbReference type="Proteomes" id="UP001056384">
    <property type="component" value="Chromosome 4"/>
</dbReference>
<feature type="compositionally biased region" description="Acidic residues" evidence="1">
    <location>
        <begin position="336"/>
        <end position="347"/>
    </location>
</feature>
<organism evidence="2 3">
    <name type="scientific">Septoria linicola</name>
    <dbReference type="NCBI Taxonomy" id="215465"/>
    <lineage>
        <taxon>Eukaryota</taxon>
        <taxon>Fungi</taxon>
        <taxon>Dikarya</taxon>
        <taxon>Ascomycota</taxon>
        <taxon>Pezizomycotina</taxon>
        <taxon>Dothideomycetes</taxon>
        <taxon>Dothideomycetidae</taxon>
        <taxon>Mycosphaerellales</taxon>
        <taxon>Mycosphaerellaceae</taxon>
        <taxon>Septoria</taxon>
    </lineage>
</organism>
<feature type="compositionally biased region" description="Polar residues" evidence="1">
    <location>
        <begin position="852"/>
        <end position="861"/>
    </location>
</feature>
<feature type="compositionally biased region" description="Polar residues" evidence="1">
    <location>
        <begin position="212"/>
        <end position="229"/>
    </location>
</feature>
<dbReference type="EMBL" id="CP099421">
    <property type="protein sequence ID" value="USW52008.1"/>
    <property type="molecule type" value="Genomic_DNA"/>
</dbReference>
<evidence type="ECO:0000313" key="2">
    <source>
        <dbReference type="EMBL" id="USW52008.1"/>
    </source>
</evidence>
<evidence type="ECO:0000313" key="3">
    <source>
        <dbReference type="Proteomes" id="UP001056384"/>
    </source>
</evidence>
<name>A0A9Q9EK39_9PEZI</name>
<feature type="compositionally biased region" description="Polar residues" evidence="1">
    <location>
        <begin position="294"/>
        <end position="306"/>
    </location>
</feature>
<feature type="compositionally biased region" description="Acidic residues" evidence="1">
    <location>
        <begin position="524"/>
        <end position="538"/>
    </location>
</feature>
<gene>
    <name evidence="2" type="ORF">Slin15195_G053270</name>
</gene>
<evidence type="ECO:0000256" key="1">
    <source>
        <dbReference type="SAM" id="MobiDB-lite"/>
    </source>
</evidence>
<feature type="region of interest" description="Disordered" evidence="1">
    <location>
        <begin position="840"/>
        <end position="897"/>
    </location>
</feature>
<dbReference type="AlphaFoldDB" id="A0A9Q9EK39"/>
<feature type="compositionally biased region" description="Basic and acidic residues" evidence="1">
    <location>
        <begin position="307"/>
        <end position="318"/>
    </location>
</feature>
<feature type="compositionally biased region" description="Basic and acidic residues" evidence="1">
    <location>
        <begin position="446"/>
        <end position="491"/>
    </location>
</feature>
<sequence>MSFFGDRAKLLGTQGTKDDDWGWGAIHNGEGDINFADAPTTAKDSRPRSTIDVDSPSSLKSTINRRFALLKRPGGAFDNATSQDATKRRRIESQAASRRSADSSLFVPATASPEAERAQPKPKTKPAVQALFNNPFGDSDSDDSENDRTSDPAPKPPPPSEPLPSASRLLSSDNRDEALAQSARMRQAAEERRRARHNGVSARPSPALAATNGISGASSQARDTLQARSVQKPGYRLQKHRRNDERAAVKPTAEVINLDSDEDDAPAIAPRPSLQPAAPTSKSRVITKKRRRQPASSVQQPKQPTSFKERLSEVKKEWPTAPTKQSQLNIAPSIELLDEDTMDFETDDDKRKRQREEAARLASERMDQEQQRGKDRAKALVEQQRQKQEVEAAAKRREEERTRTQLSEEAEARKAAIERQRQQDLATQRQKDVDAQHNKSIQEQLARMREEKKQRKAAEEAEKAKKKAEDDANRETERLRSIEEKRAELARRPPVLSDQARQERDERIRLKKERAARNKQAQRDDEENDGELILEDAPDAAPKSLAARAREAQVIEESNTLTSNNDDDPAVYTPTPTLAAKPMSLNSAAGLRALSNGTKPMRQIPGTAATQRDRSSHGRVLGEILVEDASILKWRDTGSPWDQIKEKYFGMTGKTRAADTLRARHQQVSKALSEANVNAGLRQRMLDGDEEARKEVNIAVHGEWPLTRGTTGARPVTETDDNNHADDAARGTLPAAESGTPHVQTVHPLARGTIPPGSLAPPGELLPIDARLYLWRKTHEMTWPQVINEYQSLIGVRKSQHVLKQRFEEVEGVFDDVWLQPDEIEALANDEPGIRAKVNGKMCDQWPPPLNRNRQSTATTSKKPRGRPPKETRNDSAVGGPIRLPPRPAASPERRRGTFHATESGLFTPVHPEDEAFDAEHVHQRPRRSTGGKTPSWKAMQQFQNDLIEVFQHAEDHQADDYHSEVDPDDPDDYCYWVFRVMRRDYTPKDEEEDIDIESVIWRECDVMENLDEANQAANQEMWSKLPGLPAYTEGNFDSVSNLIDGLFRQITVVTSGVGQLDIQVTPYKRTIKDGILPKSKGGWLNSTVYIIMQQTFTRKYDAVLGERSTEKETIILNGTLTSYLPLANERAIAIFLDITRKRLSRLDADAADREERAKYFQEELEEHEDGEDAKFDKTHVWNEDKSIRIWVSPQRMCGPRNMFQFAKGSSDD</sequence>